<dbReference type="RefSeq" id="WP_095990612.1">
    <property type="nucleotide sequence ID" value="NZ_CP022098.1"/>
</dbReference>
<accession>A0A250JI65</accession>
<gene>
    <name evidence="1" type="ORF">CYFUS_008642</name>
</gene>
<dbReference type="AlphaFoldDB" id="A0A250JI65"/>
<evidence type="ECO:0000313" key="2">
    <source>
        <dbReference type="Proteomes" id="UP000217257"/>
    </source>
</evidence>
<dbReference type="Proteomes" id="UP000217257">
    <property type="component" value="Chromosome"/>
</dbReference>
<protein>
    <recommendedName>
        <fullName evidence="3">Inclusion body protein</fullName>
    </recommendedName>
</protein>
<dbReference type="Gene3D" id="2.60.40.3910">
    <property type="entry name" value="Inclusion body protein"/>
    <property type="match status" value="1"/>
</dbReference>
<dbReference type="KEGG" id="cfus:CYFUS_008642"/>
<evidence type="ECO:0008006" key="3">
    <source>
        <dbReference type="Google" id="ProtNLM"/>
    </source>
</evidence>
<evidence type="ECO:0000313" key="1">
    <source>
        <dbReference type="EMBL" id="ATB43162.1"/>
    </source>
</evidence>
<reference evidence="1 2" key="1">
    <citation type="submission" date="2017-06" db="EMBL/GenBank/DDBJ databases">
        <title>Sequencing and comparative analysis of myxobacterial genomes.</title>
        <authorList>
            <person name="Rupp O."/>
            <person name="Goesmann A."/>
            <person name="Sogaard-Andersen L."/>
        </authorList>
    </citation>
    <scope>NUCLEOTIDE SEQUENCE [LARGE SCALE GENOMIC DNA]</scope>
    <source>
        <strain evidence="1 2">DSM 52655</strain>
    </source>
</reference>
<dbReference type="Pfam" id="PF12306">
    <property type="entry name" value="PixA"/>
    <property type="match status" value="1"/>
</dbReference>
<dbReference type="InterPro" id="IPR021087">
    <property type="entry name" value="Uncharacterised_PixA/AidA"/>
</dbReference>
<organism evidence="1 2">
    <name type="scientific">Cystobacter fuscus</name>
    <dbReference type="NCBI Taxonomy" id="43"/>
    <lineage>
        <taxon>Bacteria</taxon>
        <taxon>Pseudomonadati</taxon>
        <taxon>Myxococcota</taxon>
        <taxon>Myxococcia</taxon>
        <taxon>Myxococcales</taxon>
        <taxon>Cystobacterineae</taxon>
        <taxon>Archangiaceae</taxon>
        <taxon>Cystobacter</taxon>
    </lineage>
</organism>
<proteinExistence type="predicted"/>
<dbReference type="EMBL" id="CP022098">
    <property type="protein sequence ID" value="ATB43162.1"/>
    <property type="molecule type" value="Genomic_DNA"/>
</dbReference>
<name>A0A250JI65_9BACT</name>
<sequence>MANTEQVIDVLVVVDAESIMEQFQGNLSTNPAKPTYIGTNSNLVYMFVKGDEVVSGQATSNLNVAVKTNNLIRWRAASLTMNTEYSVILNSCLITQGQSLISPPQPINPSVYVPVPTVSGGTVTGETRQTFTDFYFQAVGLNTGQVTYTFSFAITNNDGNVLGYFKWDPNLSIS</sequence>
<dbReference type="InterPro" id="IPR038712">
    <property type="entry name" value="PixA-like_sf"/>
</dbReference>